<sequence>MSSERPLGLIFWCHLMPCQYAIATAQDNTKPDDYLGPRPQPMPARLVRKGPSLRAQGVHTKSLNPSSSRYPTGCSPPWAGTGKGGGLRLASRRSDADPQQTLWSCVAGGWPQVRSELSSTLRLVRGEAWDGKRLVWNHGSLQAPPPIEWVRQTRSDQVRRPEEQFDGYGSRGTYVVFGLLCNSRQAPRMLWSVGDGDTRP</sequence>
<proteinExistence type="predicted"/>
<evidence type="ECO:0000256" key="1">
    <source>
        <dbReference type="SAM" id="MobiDB-lite"/>
    </source>
</evidence>
<dbReference type="AlphaFoldDB" id="A0AA40B6V7"/>
<gene>
    <name evidence="3" type="ORF">B0T26DRAFT_185047</name>
</gene>
<accession>A0AA40B6V7</accession>
<comment type="caution">
    <text evidence="3">The sequence shown here is derived from an EMBL/GenBank/DDBJ whole genome shotgun (WGS) entry which is preliminary data.</text>
</comment>
<feature type="compositionally biased region" description="Polar residues" evidence="1">
    <location>
        <begin position="59"/>
        <end position="70"/>
    </location>
</feature>
<evidence type="ECO:0000313" key="3">
    <source>
        <dbReference type="EMBL" id="KAK0728772.1"/>
    </source>
</evidence>
<reference evidence="3" key="1">
    <citation type="submission" date="2023-06" db="EMBL/GenBank/DDBJ databases">
        <title>Genome-scale phylogeny and comparative genomics of the fungal order Sordariales.</title>
        <authorList>
            <consortium name="Lawrence Berkeley National Laboratory"/>
            <person name="Hensen N."/>
            <person name="Bonometti L."/>
            <person name="Westerberg I."/>
            <person name="Brannstrom I.O."/>
            <person name="Guillou S."/>
            <person name="Cros-Aarteil S."/>
            <person name="Calhoun S."/>
            <person name="Haridas S."/>
            <person name="Kuo A."/>
            <person name="Mondo S."/>
            <person name="Pangilinan J."/>
            <person name="Riley R."/>
            <person name="LaButti K."/>
            <person name="Andreopoulos B."/>
            <person name="Lipzen A."/>
            <person name="Chen C."/>
            <person name="Yanf M."/>
            <person name="Daum C."/>
            <person name="Ng V."/>
            <person name="Clum A."/>
            <person name="Steindorff A."/>
            <person name="Ohm R."/>
            <person name="Martin F."/>
            <person name="Silar P."/>
            <person name="Natvig D."/>
            <person name="Lalanne C."/>
            <person name="Gautier V."/>
            <person name="Ament-velasquez S.L."/>
            <person name="Kruys A."/>
            <person name="Hutchinson M.I."/>
            <person name="Powell A.J."/>
            <person name="Barry K."/>
            <person name="Miller A.N."/>
            <person name="Grigoriev I.V."/>
            <person name="Debuchy R."/>
            <person name="Gladieux P."/>
            <person name="Thoren M.H."/>
            <person name="Johannesson H."/>
        </authorList>
    </citation>
    <scope>NUCLEOTIDE SEQUENCE</scope>
    <source>
        <strain evidence="3">SMH2392-1A</strain>
    </source>
</reference>
<dbReference type="Proteomes" id="UP001172101">
    <property type="component" value="Unassembled WGS sequence"/>
</dbReference>
<feature type="region of interest" description="Disordered" evidence="1">
    <location>
        <begin position="57"/>
        <end position="91"/>
    </location>
</feature>
<dbReference type="EMBL" id="JAUIRO010000002">
    <property type="protein sequence ID" value="KAK0728772.1"/>
    <property type="molecule type" value="Genomic_DNA"/>
</dbReference>
<feature type="chain" id="PRO_5041412461" evidence="2">
    <location>
        <begin position="26"/>
        <end position="200"/>
    </location>
</feature>
<name>A0AA40B6V7_9PEZI</name>
<dbReference type="GeneID" id="85316909"/>
<protein>
    <submittedName>
        <fullName evidence="3">Uncharacterized protein</fullName>
    </submittedName>
</protein>
<organism evidence="3 4">
    <name type="scientific">Lasiosphaeria miniovina</name>
    <dbReference type="NCBI Taxonomy" id="1954250"/>
    <lineage>
        <taxon>Eukaryota</taxon>
        <taxon>Fungi</taxon>
        <taxon>Dikarya</taxon>
        <taxon>Ascomycota</taxon>
        <taxon>Pezizomycotina</taxon>
        <taxon>Sordariomycetes</taxon>
        <taxon>Sordariomycetidae</taxon>
        <taxon>Sordariales</taxon>
        <taxon>Lasiosphaeriaceae</taxon>
        <taxon>Lasiosphaeria</taxon>
    </lineage>
</organism>
<feature type="signal peptide" evidence="2">
    <location>
        <begin position="1"/>
        <end position="25"/>
    </location>
</feature>
<dbReference type="RefSeq" id="XP_060301627.1">
    <property type="nucleotide sequence ID" value="XM_060433639.1"/>
</dbReference>
<keyword evidence="4" id="KW-1185">Reference proteome</keyword>
<keyword evidence="2" id="KW-0732">Signal</keyword>
<evidence type="ECO:0000313" key="4">
    <source>
        <dbReference type="Proteomes" id="UP001172101"/>
    </source>
</evidence>
<evidence type="ECO:0000256" key="2">
    <source>
        <dbReference type="SAM" id="SignalP"/>
    </source>
</evidence>